<evidence type="ECO:0000313" key="2">
    <source>
        <dbReference type="Proteomes" id="UP000070133"/>
    </source>
</evidence>
<keyword evidence="2" id="KW-1185">Reference proteome</keyword>
<dbReference type="OrthoDB" id="3650750at2759"/>
<protein>
    <submittedName>
        <fullName evidence="1">Uncharacterized protein</fullName>
    </submittedName>
</protein>
<name>A0A139HA62_9PEZI</name>
<dbReference type="EMBL" id="LFZN01000094">
    <property type="protein sequence ID" value="KXS99326.1"/>
    <property type="molecule type" value="Genomic_DNA"/>
</dbReference>
<reference evidence="1 2" key="1">
    <citation type="submission" date="2015-07" db="EMBL/GenBank/DDBJ databases">
        <title>Comparative genomics of the Sigatoka disease complex on banana suggests a link between parallel evolutionary changes in Pseudocercospora fijiensis and Pseudocercospora eumusae and increased virulence on the banana host.</title>
        <authorList>
            <person name="Chang T.-C."/>
            <person name="Salvucci A."/>
            <person name="Crous P.W."/>
            <person name="Stergiopoulos I."/>
        </authorList>
    </citation>
    <scope>NUCLEOTIDE SEQUENCE [LARGE SCALE GENOMIC DNA]</scope>
    <source>
        <strain evidence="1 2">CBS 114824</strain>
    </source>
</reference>
<proteinExistence type="predicted"/>
<accession>A0A139HA62</accession>
<comment type="caution">
    <text evidence="1">The sequence shown here is derived from an EMBL/GenBank/DDBJ whole genome shotgun (WGS) entry which is preliminary data.</text>
</comment>
<dbReference type="AlphaFoldDB" id="A0A139HA62"/>
<gene>
    <name evidence="1" type="ORF">AC578_6729</name>
</gene>
<dbReference type="Proteomes" id="UP000070133">
    <property type="component" value="Unassembled WGS sequence"/>
</dbReference>
<organism evidence="1 2">
    <name type="scientific">Pseudocercospora eumusae</name>
    <dbReference type="NCBI Taxonomy" id="321146"/>
    <lineage>
        <taxon>Eukaryota</taxon>
        <taxon>Fungi</taxon>
        <taxon>Dikarya</taxon>
        <taxon>Ascomycota</taxon>
        <taxon>Pezizomycotina</taxon>
        <taxon>Dothideomycetes</taxon>
        <taxon>Dothideomycetidae</taxon>
        <taxon>Mycosphaerellales</taxon>
        <taxon>Mycosphaerellaceae</taxon>
        <taxon>Pseudocercospora</taxon>
    </lineage>
</organism>
<sequence>MELEHSMEAITIADQQFNEVQRRVRALCQELQDMILDFTLGSFEPGETVIINEDYQPPKALAINRATRKKLAARYYSNTEFIINFSGGRNFKAWTTYTWACSLAREHLSLIKELKFKHA</sequence>
<evidence type="ECO:0000313" key="1">
    <source>
        <dbReference type="EMBL" id="KXS99326.1"/>
    </source>
</evidence>